<gene>
    <name evidence="1" type="ORF">HanXRQr2_Chr09g0393671</name>
</gene>
<name>A0A9K3I6F0_HELAN</name>
<evidence type="ECO:0000313" key="2">
    <source>
        <dbReference type="Proteomes" id="UP000215914"/>
    </source>
</evidence>
<dbReference type="EMBL" id="MNCJ02000324">
    <property type="protein sequence ID" value="KAF5791343.1"/>
    <property type="molecule type" value="Genomic_DNA"/>
</dbReference>
<sequence length="130" mass="15775">MCSKCGKEEETTEHLIFKCVLTRAIWWNIMVWLKIPHNEEVNSCEEQFQRIQACNGSKEWKKIIMAIFMITIWHIWKSRNELIFNGQNESVTKSVDEIKELSFLWIKERAKTKNLVWERWKDFNVRDIIK</sequence>
<dbReference type="PANTHER" id="PTHR33116">
    <property type="entry name" value="REVERSE TRANSCRIPTASE ZINC-BINDING DOMAIN-CONTAINING PROTEIN-RELATED-RELATED"/>
    <property type="match status" value="1"/>
</dbReference>
<accession>A0A9K3I6F0</accession>
<protein>
    <recommendedName>
        <fullName evidence="3">Reverse transcriptase zinc-binding domain-containing protein</fullName>
    </recommendedName>
</protein>
<keyword evidence="2" id="KW-1185">Reference proteome</keyword>
<comment type="caution">
    <text evidence="1">The sequence shown here is derived from an EMBL/GenBank/DDBJ whole genome shotgun (WGS) entry which is preliminary data.</text>
</comment>
<reference evidence="1" key="2">
    <citation type="submission" date="2020-06" db="EMBL/GenBank/DDBJ databases">
        <title>Helianthus annuus Genome sequencing and assembly Release 2.</title>
        <authorList>
            <person name="Gouzy J."/>
            <person name="Langlade N."/>
            <person name="Munos S."/>
        </authorList>
    </citation>
    <scope>NUCLEOTIDE SEQUENCE</scope>
    <source>
        <tissue evidence="1">Leaves</tissue>
    </source>
</reference>
<dbReference type="AlphaFoldDB" id="A0A9K3I6F0"/>
<reference evidence="1" key="1">
    <citation type="journal article" date="2017" name="Nature">
        <title>The sunflower genome provides insights into oil metabolism, flowering and Asterid evolution.</title>
        <authorList>
            <person name="Badouin H."/>
            <person name="Gouzy J."/>
            <person name="Grassa C.J."/>
            <person name="Murat F."/>
            <person name="Staton S.E."/>
            <person name="Cottret L."/>
            <person name="Lelandais-Briere C."/>
            <person name="Owens G.L."/>
            <person name="Carrere S."/>
            <person name="Mayjonade B."/>
            <person name="Legrand L."/>
            <person name="Gill N."/>
            <person name="Kane N.C."/>
            <person name="Bowers J.E."/>
            <person name="Hubner S."/>
            <person name="Bellec A."/>
            <person name="Berard A."/>
            <person name="Berges H."/>
            <person name="Blanchet N."/>
            <person name="Boniface M.C."/>
            <person name="Brunel D."/>
            <person name="Catrice O."/>
            <person name="Chaidir N."/>
            <person name="Claudel C."/>
            <person name="Donnadieu C."/>
            <person name="Faraut T."/>
            <person name="Fievet G."/>
            <person name="Helmstetter N."/>
            <person name="King M."/>
            <person name="Knapp S.J."/>
            <person name="Lai Z."/>
            <person name="Le Paslier M.C."/>
            <person name="Lippi Y."/>
            <person name="Lorenzon L."/>
            <person name="Mandel J.R."/>
            <person name="Marage G."/>
            <person name="Marchand G."/>
            <person name="Marquand E."/>
            <person name="Bret-Mestries E."/>
            <person name="Morien E."/>
            <person name="Nambeesan S."/>
            <person name="Nguyen T."/>
            <person name="Pegot-Espagnet P."/>
            <person name="Pouilly N."/>
            <person name="Raftis F."/>
            <person name="Sallet E."/>
            <person name="Schiex T."/>
            <person name="Thomas J."/>
            <person name="Vandecasteele C."/>
            <person name="Vares D."/>
            <person name="Vear F."/>
            <person name="Vautrin S."/>
            <person name="Crespi M."/>
            <person name="Mangin B."/>
            <person name="Burke J.M."/>
            <person name="Salse J."/>
            <person name="Munos S."/>
            <person name="Vincourt P."/>
            <person name="Rieseberg L.H."/>
            <person name="Langlade N.B."/>
        </authorList>
    </citation>
    <scope>NUCLEOTIDE SEQUENCE</scope>
    <source>
        <tissue evidence="1">Leaves</tissue>
    </source>
</reference>
<dbReference type="PANTHER" id="PTHR33116:SF81">
    <property type="entry name" value="RNA-DIRECTED DNA POLYMERASE"/>
    <property type="match status" value="1"/>
</dbReference>
<dbReference type="Proteomes" id="UP000215914">
    <property type="component" value="Unassembled WGS sequence"/>
</dbReference>
<dbReference type="Gramene" id="mRNA:HanXRQr2_Chr09g0393671">
    <property type="protein sequence ID" value="CDS:HanXRQr2_Chr09g0393671.1"/>
    <property type="gene ID" value="HanXRQr2_Chr09g0393671"/>
</dbReference>
<organism evidence="1 2">
    <name type="scientific">Helianthus annuus</name>
    <name type="common">Common sunflower</name>
    <dbReference type="NCBI Taxonomy" id="4232"/>
    <lineage>
        <taxon>Eukaryota</taxon>
        <taxon>Viridiplantae</taxon>
        <taxon>Streptophyta</taxon>
        <taxon>Embryophyta</taxon>
        <taxon>Tracheophyta</taxon>
        <taxon>Spermatophyta</taxon>
        <taxon>Magnoliopsida</taxon>
        <taxon>eudicotyledons</taxon>
        <taxon>Gunneridae</taxon>
        <taxon>Pentapetalae</taxon>
        <taxon>asterids</taxon>
        <taxon>campanulids</taxon>
        <taxon>Asterales</taxon>
        <taxon>Asteraceae</taxon>
        <taxon>Asteroideae</taxon>
        <taxon>Heliantheae alliance</taxon>
        <taxon>Heliantheae</taxon>
        <taxon>Helianthus</taxon>
    </lineage>
</organism>
<evidence type="ECO:0008006" key="3">
    <source>
        <dbReference type="Google" id="ProtNLM"/>
    </source>
</evidence>
<proteinExistence type="predicted"/>
<evidence type="ECO:0000313" key="1">
    <source>
        <dbReference type="EMBL" id="KAF5791343.1"/>
    </source>
</evidence>